<sequence length="37" mass="4207">MLGKIIKPLYVPYQYGELLIVVHFVSDVALILPSYLT</sequence>
<evidence type="ECO:0000313" key="1">
    <source>
        <dbReference type="EMBL" id="KJV64149.1"/>
    </source>
</evidence>
<organism evidence="1 2">
    <name type="scientific">Anaplasma phagocytophilum str. ApMUC09</name>
    <dbReference type="NCBI Taxonomy" id="1359152"/>
    <lineage>
        <taxon>Bacteria</taxon>
        <taxon>Pseudomonadati</taxon>
        <taxon>Pseudomonadota</taxon>
        <taxon>Alphaproteobacteria</taxon>
        <taxon>Rickettsiales</taxon>
        <taxon>Anaplasmataceae</taxon>
        <taxon>Anaplasma</taxon>
        <taxon>phagocytophilum group</taxon>
    </lineage>
</organism>
<accession>A0A0F3NB82</accession>
<comment type="caution">
    <text evidence="1">The sequence shown here is derived from an EMBL/GenBank/DDBJ whole genome shotgun (WGS) entry which is preliminary data.</text>
</comment>
<gene>
    <name evidence="1" type="ORF">APHMUC_1165</name>
</gene>
<reference evidence="1 2" key="1">
    <citation type="submission" date="2015-02" db="EMBL/GenBank/DDBJ databases">
        <title>Genome Sequencing of Rickettsiales.</title>
        <authorList>
            <person name="Daugherty S.C."/>
            <person name="Su Q."/>
            <person name="Abolude K."/>
            <person name="Beier-Sexton M."/>
            <person name="Carlyon J.A."/>
            <person name="Carter R."/>
            <person name="Day N.P."/>
            <person name="Dumler S.J."/>
            <person name="Dyachenko V."/>
            <person name="Godinez A."/>
            <person name="Kurtti T.J."/>
            <person name="Lichay M."/>
            <person name="Mullins K.E."/>
            <person name="Ott S."/>
            <person name="Pappas-Brown V."/>
            <person name="Paris D.H."/>
            <person name="Patel P."/>
            <person name="Richards A.L."/>
            <person name="Sadzewicz L."/>
            <person name="Sears K."/>
            <person name="Seidman D."/>
            <person name="Sengamalay N."/>
            <person name="Stenos J."/>
            <person name="Tallon L.J."/>
            <person name="Vincent G."/>
            <person name="Fraser C.M."/>
            <person name="Munderloh U."/>
            <person name="Dunning-Hotopp J.C."/>
        </authorList>
    </citation>
    <scope>NUCLEOTIDE SEQUENCE [LARGE SCALE GENOMIC DNA]</scope>
    <source>
        <strain evidence="1 2">ApMUC09</strain>
    </source>
</reference>
<dbReference type="AlphaFoldDB" id="A0A0F3NB82"/>
<name>A0A0F3NB82_ANAPH</name>
<dbReference type="PATRIC" id="fig|1359152.3.peg.1222"/>
<protein>
    <submittedName>
        <fullName evidence="1">Uncharacterized protein</fullName>
    </submittedName>
</protein>
<proteinExistence type="predicted"/>
<dbReference type="Proteomes" id="UP000033441">
    <property type="component" value="Unassembled WGS sequence"/>
</dbReference>
<evidence type="ECO:0000313" key="2">
    <source>
        <dbReference type="Proteomes" id="UP000033441"/>
    </source>
</evidence>
<dbReference type="EMBL" id="LANV01000001">
    <property type="protein sequence ID" value="KJV64149.1"/>
    <property type="molecule type" value="Genomic_DNA"/>
</dbReference>